<gene>
    <name evidence="2" type="ORF">PEPS_16590</name>
</gene>
<dbReference type="EMBL" id="AP025292">
    <property type="protein sequence ID" value="BDC99378.1"/>
    <property type="molecule type" value="Genomic_DNA"/>
</dbReference>
<dbReference type="Pfam" id="PF00425">
    <property type="entry name" value="Chorismate_bind"/>
    <property type="match status" value="1"/>
</dbReference>
<dbReference type="SUPFAM" id="SSF56322">
    <property type="entry name" value="ADC synthase"/>
    <property type="match status" value="1"/>
</dbReference>
<dbReference type="Proteomes" id="UP001354989">
    <property type="component" value="Chromosome"/>
</dbReference>
<evidence type="ECO:0000313" key="2">
    <source>
        <dbReference type="EMBL" id="BDC99378.1"/>
    </source>
</evidence>
<organism evidence="2 3">
    <name type="scientific">Persicobacter psychrovividus</name>
    <dbReference type="NCBI Taxonomy" id="387638"/>
    <lineage>
        <taxon>Bacteria</taxon>
        <taxon>Pseudomonadati</taxon>
        <taxon>Bacteroidota</taxon>
        <taxon>Cytophagia</taxon>
        <taxon>Cytophagales</taxon>
        <taxon>Persicobacteraceae</taxon>
        <taxon>Persicobacter</taxon>
    </lineage>
</organism>
<evidence type="ECO:0000313" key="3">
    <source>
        <dbReference type="Proteomes" id="UP001354989"/>
    </source>
</evidence>
<feature type="domain" description="Chorismate-utilising enzyme C-terminal" evidence="1">
    <location>
        <begin position="141"/>
        <end position="392"/>
    </location>
</feature>
<dbReference type="RefSeq" id="WP_338396756.1">
    <property type="nucleotide sequence ID" value="NZ_AP025292.1"/>
</dbReference>
<accession>A0ABN6L982</accession>
<dbReference type="PANTHER" id="PTHR42839:SF2">
    <property type="entry name" value="ISOCHORISMATE SYNTHASE ENTC"/>
    <property type="match status" value="1"/>
</dbReference>
<keyword evidence="3" id="KW-1185">Reference proteome</keyword>
<sequence length="407" mass="45854">MNKNLCKSTTEVNINISTFENAIAWALNEGYGIACYRLPESACFQLMIDISGKPMRCQEEIEQLPTGFIFSPFDNQEPRDAFYLTAHLMLKSGENEASCNAEEYYPQRDALNQYLQNTAETPPFRYHQPTENSDPAITPRAEFIRLVNEGIEQIENGHFLKFVPSRTKAVSLAQFQLVENLKQMATEYPNAFVSFVSIPDVGSWIGATPEILMHMDQQSVFHTVALAGTQPFPEDGDLKNVAWRQKEIEEQALVSRYIINILKKLRIREFIEKGPKTVKAGNLIHLKTTFEIDTKTISFPDLGNVMLRLLHPTSAVCGMPLEASEQFLKAEEKYDRAFFAGYLGPINAEGESYAFVNLRCMQILGDHAILYAGAGVTADSSPEKEWTETELKCNTVGKIIQTPRESN</sequence>
<reference evidence="2 3" key="1">
    <citation type="submission" date="2021-12" db="EMBL/GenBank/DDBJ databases">
        <title>Genome sequencing of bacteria with rrn-lacking chromosome and rrn-plasmid.</title>
        <authorList>
            <person name="Anda M."/>
            <person name="Iwasaki W."/>
        </authorList>
    </citation>
    <scope>NUCLEOTIDE SEQUENCE [LARGE SCALE GENOMIC DNA]</scope>
    <source>
        <strain evidence="2 3">NBRC 101262</strain>
    </source>
</reference>
<name>A0ABN6L982_9BACT</name>
<evidence type="ECO:0000259" key="1">
    <source>
        <dbReference type="Pfam" id="PF00425"/>
    </source>
</evidence>
<dbReference type="PANTHER" id="PTHR42839">
    <property type="entry name" value="ISOCHORISMATE SYNTHASE ENTC"/>
    <property type="match status" value="1"/>
</dbReference>
<proteinExistence type="predicted"/>
<dbReference type="Gene3D" id="3.60.120.10">
    <property type="entry name" value="Anthranilate synthase"/>
    <property type="match status" value="1"/>
</dbReference>
<dbReference type="InterPro" id="IPR015890">
    <property type="entry name" value="Chorismate_C"/>
</dbReference>
<protein>
    <recommendedName>
        <fullName evidence="1">Chorismate-utilising enzyme C-terminal domain-containing protein</fullName>
    </recommendedName>
</protein>
<dbReference type="InterPro" id="IPR005801">
    <property type="entry name" value="ADC_synthase"/>
</dbReference>